<proteinExistence type="predicted"/>
<comment type="caution">
    <text evidence="1">The sequence shown here is derived from an EMBL/GenBank/DDBJ whole genome shotgun (WGS) entry which is preliminary data.</text>
</comment>
<protein>
    <submittedName>
        <fullName evidence="1">Uncharacterized protein</fullName>
    </submittedName>
</protein>
<name>A0AA87SWF8_9LEPT</name>
<dbReference type="AlphaFoldDB" id="A0AA87SWF8"/>
<dbReference type="Proteomes" id="UP000001343">
    <property type="component" value="Unassembled WGS sequence"/>
</dbReference>
<evidence type="ECO:0000313" key="2">
    <source>
        <dbReference type="Proteomes" id="UP000001343"/>
    </source>
</evidence>
<organism evidence="1 2">
    <name type="scientific">Leptospira mayottensis 200901122</name>
    <dbReference type="NCBI Taxonomy" id="1193010"/>
    <lineage>
        <taxon>Bacteria</taxon>
        <taxon>Pseudomonadati</taxon>
        <taxon>Spirochaetota</taxon>
        <taxon>Spirochaetia</taxon>
        <taxon>Leptospirales</taxon>
        <taxon>Leptospiraceae</taxon>
        <taxon>Leptospira</taxon>
    </lineage>
</organism>
<dbReference type="EMBL" id="AKWM02000041">
    <property type="protein sequence ID" value="EKR99972.1"/>
    <property type="molecule type" value="Genomic_DNA"/>
</dbReference>
<sequence>MKPAKAIQKLEYNRTKHLRIVSKEAELEIEAVENIVSL</sequence>
<reference evidence="1 2" key="1">
    <citation type="journal article" date="2014" name="Int. J. Syst. Evol. Microbiol.">
        <title>Leptospira mayottensis sp. nov., a pathogenic species of the genus Leptospira isolated from humans.</title>
        <authorList>
            <person name="Bourhy P."/>
            <person name="Collet L."/>
            <person name="Brisse S."/>
            <person name="Picardeau M."/>
        </authorList>
    </citation>
    <scope>NUCLEOTIDE SEQUENCE [LARGE SCALE GENOMIC DNA]</scope>
    <source>
        <strain evidence="1 2">200901122</strain>
    </source>
</reference>
<gene>
    <name evidence="1" type="ORF">LEP1GSC125_3128</name>
</gene>
<evidence type="ECO:0000313" key="1">
    <source>
        <dbReference type="EMBL" id="EKR99972.1"/>
    </source>
</evidence>
<accession>A0AA87SWF8</accession>